<name>A0A4D6MHU1_VIGUN</name>
<gene>
    <name evidence="2" type="ORF">DEO72_LG7g1878</name>
</gene>
<accession>A0A4D6MHU1</accession>
<organism evidence="2 3">
    <name type="scientific">Vigna unguiculata</name>
    <name type="common">Cowpea</name>
    <dbReference type="NCBI Taxonomy" id="3917"/>
    <lineage>
        <taxon>Eukaryota</taxon>
        <taxon>Viridiplantae</taxon>
        <taxon>Streptophyta</taxon>
        <taxon>Embryophyta</taxon>
        <taxon>Tracheophyta</taxon>
        <taxon>Spermatophyta</taxon>
        <taxon>Magnoliopsida</taxon>
        <taxon>eudicotyledons</taxon>
        <taxon>Gunneridae</taxon>
        <taxon>Pentapetalae</taxon>
        <taxon>rosids</taxon>
        <taxon>fabids</taxon>
        <taxon>Fabales</taxon>
        <taxon>Fabaceae</taxon>
        <taxon>Papilionoideae</taxon>
        <taxon>50 kb inversion clade</taxon>
        <taxon>NPAAA clade</taxon>
        <taxon>indigoferoid/millettioid clade</taxon>
        <taxon>Phaseoleae</taxon>
        <taxon>Vigna</taxon>
    </lineage>
</organism>
<feature type="compositionally biased region" description="Basic and acidic residues" evidence="1">
    <location>
        <begin position="1"/>
        <end position="12"/>
    </location>
</feature>
<feature type="compositionally biased region" description="Polar residues" evidence="1">
    <location>
        <begin position="13"/>
        <end position="22"/>
    </location>
</feature>
<keyword evidence="3" id="KW-1185">Reference proteome</keyword>
<protein>
    <submittedName>
        <fullName evidence="2">Uncharacterized protein</fullName>
    </submittedName>
</protein>
<dbReference type="AlphaFoldDB" id="A0A4D6MHU1"/>
<sequence>MTRIPNSEHHSSGDNLVSWKNSGTEQNKVIEVSPQGNTKIKLEGNYYEWKSLSLLGEDGKSTPNRAFCWEAMRA</sequence>
<feature type="region of interest" description="Disordered" evidence="1">
    <location>
        <begin position="1"/>
        <end position="22"/>
    </location>
</feature>
<evidence type="ECO:0000256" key="1">
    <source>
        <dbReference type="SAM" id="MobiDB-lite"/>
    </source>
</evidence>
<evidence type="ECO:0000313" key="2">
    <source>
        <dbReference type="EMBL" id="QCE00588.1"/>
    </source>
</evidence>
<reference evidence="2 3" key="1">
    <citation type="submission" date="2019-04" db="EMBL/GenBank/DDBJ databases">
        <title>An improved genome assembly and genetic linkage map for asparagus bean, Vigna unguiculata ssp. sesquipedialis.</title>
        <authorList>
            <person name="Xia Q."/>
            <person name="Zhang R."/>
            <person name="Dong Y."/>
        </authorList>
    </citation>
    <scope>NUCLEOTIDE SEQUENCE [LARGE SCALE GENOMIC DNA]</scope>
    <source>
        <tissue evidence="2">Leaf</tissue>
    </source>
</reference>
<proteinExistence type="predicted"/>
<dbReference type="Proteomes" id="UP000501690">
    <property type="component" value="Linkage Group LG7"/>
</dbReference>
<evidence type="ECO:0000313" key="3">
    <source>
        <dbReference type="Proteomes" id="UP000501690"/>
    </source>
</evidence>
<dbReference type="EMBL" id="CP039351">
    <property type="protein sequence ID" value="QCE00588.1"/>
    <property type="molecule type" value="Genomic_DNA"/>
</dbReference>